<dbReference type="EMBL" id="BART01004809">
    <property type="protein sequence ID" value="GAG57221.1"/>
    <property type="molecule type" value="Genomic_DNA"/>
</dbReference>
<dbReference type="GO" id="GO:0035591">
    <property type="term" value="F:signaling adaptor activity"/>
    <property type="evidence" value="ECO:0007669"/>
    <property type="project" value="TreeGrafter"/>
</dbReference>
<dbReference type="InterPro" id="IPR052574">
    <property type="entry name" value="CDIRP"/>
</dbReference>
<dbReference type="Gene3D" id="3.80.10.10">
    <property type="entry name" value="Ribonuclease Inhibitor"/>
    <property type="match status" value="3"/>
</dbReference>
<dbReference type="InterPro" id="IPR032675">
    <property type="entry name" value="LRR_dom_sf"/>
</dbReference>
<keyword evidence="2" id="KW-0677">Repeat</keyword>
<comment type="caution">
    <text evidence="3">The sequence shown here is derived from an EMBL/GenBank/DDBJ whole genome shotgun (WGS) entry which is preliminary data.</text>
</comment>
<dbReference type="PANTHER" id="PTHR47566:SF1">
    <property type="entry name" value="PROTEIN NUD1"/>
    <property type="match status" value="1"/>
</dbReference>
<keyword evidence="1" id="KW-0433">Leucine-rich repeat</keyword>
<accession>X1AAQ4</accession>
<name>X1AAQ4_9ZZZZ</name>
<sequence length="281" mass="30748">LRCGYNQLTDLDLSNCDALTYLDCKSNQLSFLNVSNNKELTTIRLGDMPTLFGVCVWIMPFPPEGVNVNTIGSPNFYYTDECAYFFVRIPDTDFLNALIEKGVDIDGDSLISYAEAASIVTLDVSNNGISDLTGIRAFINLDTLICSNNSLSSLDLAKNRILKYLDCSGCGLQNLDISNNKALKELFIEGMPALHEVCVWITPFPPDGVEVHTYDSPIVIFTTECFLGEFLYVPDTAFLRALIEEGVDIVGDSLISYAEAASIVTLDVSNNGISDLTGIRA</sequence>
<dbReference type="PANTHER" id="PTHR47566">
    <property type="match status" value="1"/>
</dbReference>
<dbReference type="AlphaFoldDB" id="X1AAQ4"/>
<protein>
    <recommendedName>
        <fullName evidence="4">Leucine-rich repeat domain-containing protein</fullName>
    </recommendedName>
</protein>
<gene>
    <name evidence="3" type="ORF">S01H4_11716</name>
</gene>
<evidence type="ECO:0000256" key="2">
    <source>
        <dbReference type="ARBA" id="ARBA00022737"/>
    </source>
</evidence>
<feature type="non-terminal residue" evidence="3">
    <location>
        <position position="281"/>
    </location>
</feature>
<reference evidence="3" key="1">
    <citation type="journal article" date="2014" name="Front. Microbiol.">
        <title>High frequency of phylogenetically diverse reductive dehalogenase-homologous genes in deep subseafloor sedimentary metagenomes.</title>
        <authorList>
            <person name="Kawai M."/>
            <person name="Futagami T."/>
            <person name="Toyoda A."/>
            <person name="Takaki Y."/>
            <person name="Nishi S."/>
            <person name="Hori S."/>
            <person name="Arai W."/>
            <person name="Tsubouchi T."/>
            <person name="Morono Y."/>
            <person name="Uchiyama I."/>
            <person name="Ito T."/>
            <person name="Fujiyama A."/>
            <person name="Inagaki F."/>
            <person name="Takami H."/>
        </authorList>
    </citation>
    <scope>NUCLEOTIDE SEQUENCE</scope>
    <source>
        <strain evidence="3">Expedition CK06-06</strain>
    </source>
</reference>
<evidence type="ECO:0008006" key="4">
    <source>
        <dbReference type="Google" id="ProtNLM"/>
    </source>
</evidence>
<proteinExistence type="predicted"/>
<evidence type="ECO:0000313" key="3">
    <source>
        <dbReference type="EMBL" id="GAG57221.1"/>
    </source>
</evidence>
<organism evidence="3">
    <name type="scientific">marine sediment metagenome</name>
    <dbReference type="NCBI Taxonomy" id="412755"/>
    <lineage>
        <taxon>unclassified sequences</taxon>
        <taxon>metagenomes</taxon>
        <taxon>ecological metagenomes</taxon>
    </lineage>
</organism>
<dbReference type="SUPFAM" id="SSF52047">
    <property type="entry name" value="RNI-like"/>
    <property type="match status" value="1"/>
</dbReference>
<feature type="non-terminal residue" evidence="3">
    <location>
        <position position="1"/>
    </location>
</feature>
<evidence type="ECO:0000256" key="1">
    <source>
        <dbReference type="ARBA" id="ARBA00022614"/>
    </source>
</evidence>